<proteinExistence type="predicted"/>
<evidence type="ECO:0000313" key="1">
    <source>
        <dbReference type="EMBL" id="QHL91444.1"/>
    </source>
</evidence>
<keyword evidence="2" id="KW-1185">Reference proteome</keyword>
<dbReference type="EMBL" id="CP047895">
    <property type="protein sequence ID" value="QHL91444.1"/>
    <property type="molecule type" value="Genomic_DNA"/>
</dbReference>
<gene>
    <name evidence="1" type="ORF">GVO57_12285</name>
</gene>
<accession>A0A7Z2NY75</accession>
<dbReference type="Proteomes" id="UP000464468">
    <property type="component" value="Chromosome"/>
</dbReference>
<dbReference type="KEGG" id="schy:GVO57_12285"/>
<name>A0A7Z2NY75_9SPHN</name>
<evidence type="ECO:0000313" key="2">
    <source>
        <dbReference type="Proteomes" id="UP000464468"/>
    </source>
</evidence>
<dbReference type="RefSeq" id="WP_160593410.1">
    <property type="nucleotide sequence ID" value="NZ_CP047895.1"/>
</dbReference>
<dbReference type="AlphaFoldDB" id="A0A7Z2NY75"/>
<organism evidence="1 2">
    <name type="scientific">Sphingomonas changnyeongensis</name>
    <dbReference type="NCBI Taxonomy" id="2698679"/>
    <lineage>
        <taxon>Bacteria</taxon>
        <taxon>Pseudomonadati</taxon>
        <taxon>Pseudomonadota</taxon>
        <taxon>Alphaproteobacteria</taxon>
        <taxon>Sphingomonadales</taxon>
        <taxon>Sphingomonadaceae</taxon>
        <taxon>Sphingomonas</taxon>
    </lineage>
</organism>
<reference evidence="1 2" key="1">
    <citation type="submission" date="2020-01" db="EMBL/GenBank/DDBJ databases">
        <title>Sphingomonas sp. C33 whole genome sequece.</title>
        <authorList>
            <person name="Park C."/>
        </authorList>
    </citation>
    <scope>NUCLEOTIDE SEQUENCE [LARGE SCALE GENOMIC DNA]</scope>
    <source>
        <strain evidence="1 2">C33</strain>
    </source>
</reference>
<sequence length="144" mass="15608">MLTLIPATALAEARVDRGHGFFFNKPGATAEQAAADTAQCRAIASGADSQINAVDVLAGGLAGVLGGAFAGERLQRVNLENCMVIRGWRLYAMTAEEGRTWKALPDAARERELAVLVGAQQPARGQMLREWRNDYAEPVLWRKK</sequence>
<protein>
    <submittedName>
        <fullName evidence="1">Uncharacterized protein</fullName>
    </submittedName>
</protein>